<dbReference type="EMBL" id="MCFH01000077">
    <property type="protein sequence ID" value="ORX41840.1"/>
    <property type="molecule type" value="Genomic_DNA"/>
</dbReference>
<reference evidence="3 4" key="2">
    <citation type="submission" date="2016-08" db="EMBL/GenBank/DDBJ databases">
        <title>Pervasive Adenine N6-methylation of Active Genes in Fungi.</title>
        <authorList>
            <consortium name="DOE Joint Genome Institute"/>
            <person name="Mondo S.J."/>
            <person name="Dannebaum R.O."/>
            <person name="Kuo R.C."/>
            <person name="Labutti K."/>
            <person name="Haridas S."/>
            <person name="Kuo A."/>
            <person name="Salamov A."/>
            <person name="Ahrendt S.R."/>
            <person name="Lipzen A."/>
            <person name="Sullivan W."/>
            <person name="Andreopoulos W.B."/>
            <person name="Clum A."/>
            <person name="Lindquist E."/>
            <person name="Daum C."/>
            <person name="Ramamoorthy G.K."/>
            <person name="Gryganskyi A."/>
            <person name="Culley D."/>
            <person name="Magnuson J.K."/>
            <person name="James T.Y."/>
            <person name="O'Malley M.A."/>
            <person name="Stajich J.E."/>
            <person name="Spatafora J.W."/>
            <person name="Visel A."/>
            <person name="Grigoriev I.V."/>
        </authorList>
    </citation>
    <scope>NUCLEOTIDE SEQUENCE [LARGE SCALE GENOMIC DNA]</scope>
    <source>
        <strain evidence="4">finn</strain>
    </source>
</reference>
<keyword evidence="4" id="KW-1185">Reference proteome</keyword>
<dbReference type="AlphaFoldDB" id="A0A1Y1UV59"/>
<evidence type="ECO:0000256" key="2">
    <source>
        <dbReference type="SAM" id="Phobius"/>
    </source>
</evidence>
<comment type="caution">
    <text evidence="3">The sequence shown here is derived from an EMBL/GenBank/DDBJ whole genome shotgun (WGS) entry which is preliminary data.</text>
</comment>
<name>A0A1Y1UV59_9FUNG</name>
<dbReference type="OrthoDB" id="2159388at2759"/>
<gene>
    <name evidence="3" type="ORF">BCR36DRAFT_587698</name>
</gene>
<feature type="compositionally biased region" description="Basic residues" evidence="1">
    <location>
        <begin position="387"/>
        <end position="396"/>
    </location>
</feature>
<reference evidence="3 4" key="1">
    <citation type="submission" date="2016-08" db="EMBL/GenBank/DDBJ databases">
        <title>Genomes of anaerobic fungi encode conserved fungal cellulosomes for biomass hydrolysis.</title>
        <authorList>
            <consortium name="DOE Joint Genome Institute"/>
            <person name="Haitjema C.H."/>
            <person name="Gilmore S.P."/>
            <person name="Henske J.K."/>
            <person name="Solomon K.V."/>
            <person name="De Groot R."/>
            <person name="Kuo A."/>
            <person name="Mondo S.J."/>
            <person name="Salamov A.A."/>
            <person name="Labutti K."/>
            <person name="Zhao Z."/>
            <person name="Chiniquy J."/>
            <person name="Barry K."/>
            <person name="Brewer H.M."/>
            <person name="Purvine S.O."/>
            <person name="Wright A.T."/>
            <person name="Boxma B."/>
            <person name="Van Alen T."/>
            <person name="Hackstein J.H."/>
            <person name="Baker S.E."/>
            <person name="Grigoriev I.V."/>
            <person name="O'Malley M.A."/>
        </authorList>
    </citation>
    <scope>NUCLEOTIDE SEQUENCE [LARGE SCALE GENOMIC DNA]</scope>
    <source>
        <strain evidence="4">finn</strain>
    </source>
</reference>
<dbReference type="Proteomes" id="UP000193719">
    <property type="component" value="Unassembled WGS sequence"/>
</dbReference>
<evidence type="ECO:0000256" key="1">
    <source>
        <dbReference type="SAM" id="MobiDB-lite"/>
    </source>
</evidence>
<feature type="region of interest" description="Disordered" evidence="1">
    <location>
        <begin position="297"/>
        <end position="428"/>
    </location>
</feature>
<feature type="compositionally biased region" description="Polar residues" evidence="1">
    <location>
        <begin position="363"/>
        <end position="386"/>
    </location>
</feature>
<protein>
    <submittedName>
        <fullName evidence="3">Uncharacterized protein</fullName>
    </submittedName>
</protein>
<sequence>MSNLIKTKTIPSINKLYLSLFAINFVAGKPAEKPSNAKVENTKPSTEKPSNEKTEPEKTNDSSNNATNDDTSNNTTETNSLIPPPIDKRILCKPNTNSCDEGYSCIRFNKDNEYSCIKTEVAYCENDKYCKETLGSKYEHCYTPPWIKTDLKQCFEKQSIGSHCKSDIHCVNNLSCVNDVCTSSSGTSSLDDTSSLSENTSNGNILGINKWIFISAISFPAIVFILCMWCWCIGRSSSKHLENIKKARYEKELKENTIASYNNKDKVSSPTTSTYVNPQKEIEEEVGKRGFRSLFNKKKGEEKEEDIEGKKESERDISSSKVGGQPPINTSTTSDTQQKMKTNLSLVNLAEKNGAVRTRKNNGMKSPSTPASSVTSFANSTTSSKQGKVRTAKKKTGNATAGKKAKKASSTTNDATNSNSSKQSSQRGLINNASNMSSAISGQSASYFSSLDPQSALYYQQMYNAAAAQAAAQNQYYASYMQNPYYAAAAAQSAAYYGQDPNVMYNYQHQQGYQ</sequence>
<proteinExistence type="predicted"/>
<keyword evidence="2" id="KW-0812">Transmembrane</keyword>
<feature type="compositionally biased region" description="Low complexity" evidence="1">
    <location>
        <begin position="397"/>
        <end position="421"/>
    </location>
</feature>
<feature type="compositionally biased region" description="Polar residues" evidence="1">
    <location>
        <begin position="319"/>
        <end position="346"/>
    </location>
</feature>
<feature type="region of interest" description="Disordered" evidence="1">
    <location>
        <begin position="31"/>
        <end position="82"/>
    </location>
</feature>
<feature type="compositionally biased region" description="Low complexity" evidence="1">
    <location>
        <begin position="61"/>
        <end position="80"/>
    </location>
</feature>
<keyword evidence="2" id="KW-0472">Membrane</keyword>
<feature type="compositionally biased region" description="Basic and acidic residues" evidence="1">
    <location>
        <begin position="45"/>
        <end position="60"/>
    </location>
</feature>
<keyword evidence="2" id="KW-1133">Transmembrane helix</keyword>
<accession>A0A1Y1UV59</accession>
<evidence type="ECO:0000313" key="4">
    <source>
        <dbReference type="Proteomes" id="UP000193719"/>
    </source>
</evidence>
<evidence type="ECO:0000313" key="3">
    <source>
        <dbReference type="EMBL" id="ORX41840.1"/>
    </source>
</evidence>
<organism evidence="3 4">
    <name type="scientific">Piromyces finnis</name>
    <dbReference type="NCBI Taxonomy" id="1754191"/>
    <lineage>
        <taxon>Eukaryota</taxon>
        <taxon>Fungi</taxon>
        <taxon>Fungi incertae sedis</taxon>
        <taxon>Chytridiomycota</taxon>
        <taxon>Chytridiomycota incertae sedis</taxon>
        <taxon>Neocallimastigomycetes</taxon>
        <taxon>Neocallimastigales</taxon>
        <taxon>Neocallimastigaceae</taxon>
        <taxon>Piromyces</taxon>
    </lineage>
</organism>
<feature type="transmembrane region" description="Helical" evidence="2">
    <location>
        <begin position="211"/>
        <end position="232"/>
    </location>
</feature>
<feature type="compositionally biased region" description="Basic and acidic residues" evidence="1">
    <location>
        <begin position="298"/>
        <end position="318"/>
    </location>
</feature>